<evidence type="ECO:0000259" key="10">
    <source>
        <dbReference type="PROSITE" id="PS51828"/>
    </source>
</evidence>
<keyword evidence="2" id="KW-0964">Secreted</keyword>
<feature type="domain" description="Pentraxin (PTX)" evidence="10">
    <location>
        <begin position="21"/>
        <end position="220"/>
    </location>
</feature>
<dbReference type="GO" id="GO:0005576">
    <property type="term" value="C:extracellular region"/>
    <property type="evidence" value="ECO:0007669"/>
    <property type="project" value="UniProtKB-SubCell"/>
</dbReference>
<name>A0A6P7JU50_9TELE</name>
<keyword evidence="11" id="KW-1185">Reference proteome</keyword>
<dbReference type="OrthoDB" id="547680at2759"/>
<evidence type="ECO:0000313" key="11">
    <source>
        <dbReference type="Proteomes" id="UP000515145"/>
    </source>
</evidence>
<dbReference type="RefSeq" id="XP_028280448.1">
    <property type="nucleotide sequence ID" value="XM_028424647.1"/>
</dbReference>
<dbReference type="PANTHER" id="PTHR45869">
    <property type="entry name" value="C-REACTIVE PROTEIN-RELATED"/>
    <property type="match status" value="1"/>
</dbReference>
<organism evidence="11 12">
    <name type="scientific">Parambassis ranga</name>
    <name type="common">Indian glassy fish</name>
    <dbReference type="NCBI Taxonomy" id="210632"/>
    <lineage>
        <taxon>Eukaryota</taxon>
        <taxon>Metazoa</taxon>
        <taxon>Chordata</taxon>
        <taxon>Craniata</taxon>
        <taxon>Vertebrata</taxon>
        <taxon>Euteleostomi</taxon>
        <taxon>Actinopterygii</taxon>
        <taxon>Neopterygii</taxon>
        <taxon>Teleostei</taxon>
        <taxon>Neoteleostei</taxon>
        <taxon>Acanthomorphata</taxon>
        <taxon>Ovalentaria</taxon>
        <taxon>Ambassidae</taxon>
        <taxon>Parambassis</taxon>
    </lineage>
</organism>
<proteinExistence type="inferred from homology"/>
<evidence type="ECO:0000256" key="7">
    <source>
        <dbReference type="ARBA" id="ARBA00038102"/>
    </source>
</evidence>
<comment type="caution">
    <text evidence="8">Lacks conserved residue(s) required for the propagation of feature annotation.</text>
</comment>
<comment type="similarity">
    <text evidence="7 9">Belongs to the pentraxin family.</text>
</comment>
<reference evidence="12" key="1">
    <citation type="submission" date="2025-08" db="UniProtKB">
        <authorList>
            <consortium name="RefSeq"/>
        </authorList>
    </citation>
    <scope>IDENTIFICATION</scope>
</reference>
<feature type="signal peptide" evidence="9">
    <location>
        <begin position="1"/>
        <end position="16"/>
    </location>
</feature>
<keyword evidence="5 9" id="KW-0106">Calcium</keyword>
<evidence type="ECO:0000256" key="9">
    <source>
        <dbReference type="RuleBase" id="RU362112"/>
    </source>
</evidence>
<evidence type="ECO:0000256" key="2">
    <source>
        <dbReference type="ARBA" id="ARBA00022525"/>
    </source>
</evidence>
<dbReference type="InterPro" id="IPR013320">
    <property type="entry name" value="ConA-like_dom_sf"/>
</dbReference>
<comment type="cofactor">
    <cofactor evidence="9">
        <name>Ca(2+)</name>
        <dbReference type="ChEBI" id="CHEBI:29108"/>
    </cofactor>
    <text evidence="9">Binds 2 calcium ions per subunit.</text>
</comment>
<dbReference type="GO" id="GO:0046872">
    <property type="term" value="F:metal ion binding"/>
    <property type="evidence" value="ECO:0007669"/>
    <property type="project" value="UniProtKB-KW"/>
</dbReference>
<protein>
    <recommendedName>
        <fullName evidence="9">Pentraxin family member</fullName>
    </recommendedName>
</protein>
<evidence type="ECO:0000256" key="6">
    <source>
        <dbReference type="ARBA" id="ARBA00023157"/>
    </source>
</evidence>
<dbReference type="Proteomes" id="UP000515145">
    <property type="component" value="Chromosome 16"/>
</dbReference>
<dbReference type="PROSITE" id="PS51828">
    <property type="entry name" value="PTX_2"/>
    <property type="match status" value="1"/>
</dbReference>
<evidence type="ECO:0000313" key="12">
    <source>
        <dbReference type="RefSeq" id="XP_028280448.1"/>
    </source>
</evidence>
<dbReference type="SMART" id="SM00159">
    <property type="entry name" value="PTX"/>
    <property type="match status" value="1"/>
</dbReference>
<comment type="subunit">
    <text evidence="9">Homopentamer. Pentaxin (or pentraxin) have a discoid arrangement of 5 non-covalently bound subunits.</text>
</comment>
<dbReference type="FunFam" id="2.60.120.200:FF:000070">
    <property type="entry name" value="Serum amyloid P-component"/>
    <property type="match status" value="1"/>
</dbReference>
<evidence type="ECO:0000256" key="4">
    <source>
        <dbReference type="ARBA" id="ARBA00022729"/>
    </source>
</evidence>
<evidence type="ECO:0000256" key="1">
    <source>
        <dbReference type="ARBA" id="ARBA00004613"/>
    </source>
</evidence>
<gene>
    <name evidence="12" type="primary">LOC114448032</name>
</gene>
<dbReference type="InParanoid" id="A0A6P7JU50"/>
<dbReference type="Gene3D" id="2.60.120.200">
    <property type="match status" value="1"/>
</dbReference>
<dbReference type="InterPro" id="IPR051005">
    <property type="entry name" value="Pentraxin_domain"/>
</dbReference>
<dbReference type="Pfam" id="PF00354">
    <property type="entry name" value="Pentaxin"/>
    <property type="match status" value="1"/>
</dbReference>
<dbReference type="SUPFAM" id="SSF49899">
    <property type="entry name" value="Concanavalin A-like lectins/glucanases"/>
    <property type="match status" value="1"/>
</dbReference>
<keyword evidence="6" id="KW-1015">Disulfide bond</keyword>
<evidence type="ECO:0000256" key="3">
    <source>
        <dbReference type="ARBA" id="ARBA00022723"/>
    </source>
</evidence>
<dbReference type="PRINTS" id="PR00895">
    <property type="entry name" value="PENTAXIN"/>
</dbReference>
<evidence type="ECO:0000256" key="5">
    <source>
        <dbReference type="ARBA" id="ARBA00022837"/>
    </source>
</evidence>
<sequence>MMRLLLLMMLTVCAASRQDLSGKMFTFPEETNTANVKLSPSTHSFNALTVCFRSITDLSRSHSLFSLATRTTDNAFVIFMDENGVLALNINGKLTKFPGMIYPRNVWNSICSTWDAASGLVQLWVNGKHSIRKFTGGPVINNPVIILGQEQDSLGGGFDIQASFVGMMSDVHMWDHTLSSCKIQWFMDELDFTPGNVLNWRALDFQMTGRVLIEDKQTTCY</sequence>
<keyword evidence="3 9" id="KW-0479">Metal-binding</keyword>
<dbReference type="GeneID" id="114448032"/>
<accession>A0A6P7JU50</accession>
<comment type="subcellular location">
    <subcellularLocation>
        <location evidence="1 9">Secreted</location>
    </subcellularLocation>
</comment>
<keyword evidence="4 9" id="KW-0732">Signal</keyword>
<feature type="chain" id="PRO_5028518055" description="Pentraxin family member" evidence="9">
    <location>
        <begin position="17"/>
        <end position="221"/>
    </location>
</feature>
<dbReference type="InterPro" id="IPR001759">
    <property type="entry name" value="PTX_dom"/>
</dbReference>
<dbReference type="AlphaFoldDB" id="A0A6P7JU50"/>
<dbReference type="PANTHER" id="PTHR45869:SF7">
    <property type="entry name" value="C-REACTIVE PROTEIN"/>
    <property type="match status" value="1"/>
</dbReference>
<evidence type="ECO:0000256" key="8">
    <source>
        <dbReference type="PROSITE-ProRule" id="PRU01172"/>
    </source>
</evidence>